<gene>
    <name evidence="1" type="ORF">ACFPJ4_12790</name>
</gene>
<dbReference type="EMBL" id="JBHSMG010000003">
    <property type="protein sequence ID" value="MFC5503119.1"/>
    <property type="molecule type" value="Genomic_DNA"/>
</dbReference>
<reference evidence="2" key="1">
    <citation type="journal article" date="2019" name="Int. J. Syst. Evol. Microbiol.">
        <title>The Global Catalogue of Microorganisms (GCM) 10K type strain sequencing project: providing services to taxonomists for standard genome sequencing and annotation.</title>
        <authorList>
            <consortium name="The Broad Institute Genomics Platform"/>
            <consortium name="The Broad Institute Genome Sequencing Center for Infectious Disease"/>
            <person name="Wu L."/>
            <person name="Ma J."/>
        </authorList>
    </citation>
    <scope>NUCLEOTIDE SEQUENCE [LARGE SCALE GENOMIC DNA]</scope>
    <source>
        <strain evidence="2">CGMCC 4.6997</strain>
    </source>
</reference>
<sequence length="162" mass="17950">MEIRDDGSGCFVRLTPIGYQYKNPSGDPYDDNWLIIKGRVQDRHQAWTFQDPALLVDEAHSIARWLRAAAAGHGTQMEVGADGLPLPSLQMIEPNIGLGLVEFTPTAVTVRFFLSLESAPPSSVESVEVDMEYSLDLTTAPGNLERAAKEWEDQLAQFPYRG</sequence>
<accession>A0ABW0NU93</accession>
<evidence type="ECO:0000313" key="2">
    <source>
        <dbReference type="Proteomes" id="UP001596039"/>
    </source>
</evidence>
<dbReference type="InterPro" id="IPR056510">
    <property type="entry name" value="WapI"/>
</dbReference>
<dbReference type="RefSeq" id="WP_386740832.1">
    <property type="nucleotide sequence ID" value="NZ_JBHSMG010000003.1"/>
</dbReference>
<dbReference type="Pfam" id="PF24716">
    <property type="entry name" value="WapI"/>
    <property type="match status" value="1"/>
</dbReference>
<protein>
    <recommendedName>
        <fullName evidence="3">Phage tail protein</fullName>
    </recommendedName>
</protein>
<comment type="caution">
    <text evidence="1">The sequence shown here is derived from an EMBL/GenBank/DDBJ whole genome shotgun (WGS) entry which is preliminary data.</text>
</comment>
<organism evidence="1 2">
    <name type="scientific">Lysinimonas soli</name>
    <dbReference type="NCBI Taxonomy" id="1074233"/>
    <lineage>
        <taxon>Bacteria</taxon>
        <taxon>Bacillati</taxon>
        <taxon>Actinomycetota</taxon>
        <taxon>Actinomycetes</taxon>
        <taxon>Micrococcales</taxon>
        <taxon>Microbacteriaceae</taxon>
        <taxon>Lysinimonas</taxon>
    </lineage>
</organism>
<evidence type="ECO:0000313" key="1">
    <source>
        <dbReference type="EMBL" id="MFC5503119.1"/>
    </source>
</evidence>
<evidence type="ECO:0008006" key="3">
    <source>
        <dbReference type="Google" id="ProtNLM"/>
    </source>
</evidence>
<keyword evidence="2" id="KW-1185">Reference proteome</keyword>
<name>A0ABW0NU93_9MICO</name>
<dbReference type="Proteomes" id="UP001596039">
    <property type="component" value="Unassembled WGS sequence"/>
</dbReference>
<proteinExistence type="predicted"/>